<protein>
    <submittedName>
        <fullName evidence="3">Uncharacterized protein</fullName>
    </submittedName>
</protein>
<gene>
    <name evidence="3" type="ORF">RM779_30855</name>
</gene>
<evidence type="ECO:0000313" key="4">
    <source>
        <dbReference type="Proteomes" id="UP001183615"/>
    </source>
</evidence>
<sequence>MSTPTLQTSTHAPQTLGRIELADAVRDSIGQALAVAPDPDVDIDRSMARYHQILDFGRHSDTPGVGYVRNLPVDAELPATPANGGPATGKKTFVAEGVLLGLSGLLGEPEPPPPPPTPRARRARTTSGNDQQGQRARTTGRNTRRTHPWTSRPPY</sequence>
<dbReference type="InterPro" id="IPR042098">
    <property type="entry name" value="TauD-like_sf"/>
</dbReference>
<comment type="caution">
    <text evidence="3">The sequence shown here is derived from an EMBL/GenBank/DDBJ whole genome shotgun (WGS) entry which is preliminary data.</text>
</comment>
<feature type="region of interest" description="Disordered" evidence="2">
    <location>
        <begin position="102"/>
        <end position="155"/>
    </location>
</feature>
<evidence type="ECO:0000313" key="3">
    <source>
        <dbReference type="EMBL" id="MDT0446960.1"/>
    </source>
</evidence>
<dbReference type="Proteomes" id="UP001183615">
    <property type="component" value="Unassembled WGS sequence"/>
</dbReference>
<keyword evidence="1" id="KW-0560">Oxidoreductase</keyword>
<dbReference type="RefSeq" id="WP_311621090.1">
    <property type="nucleotide sequence ID" value="NZ_JAVREV010000024.1"/>
</dbReference>
<organism evidence="3 4">
    <name type="scientific">Streptomyces johnsoniae</name>
    <dbReference type="NCBI Taxonomy" id="3075532"/>
    <lineage>
        <taxon>Bacteria</taxon>
        <taxon>Bacillati</taxon>
        <taxon>Actinomycetota</taxon>
        <taxon>Actinomycetes</taxon>
        <taxon>Kitasatosporales</taxon>
        <taxon>Streptomycetaceae</taxon>
        <taxon>Streptomyces</taxon>
    </lineage>
</organism>
<accession>A0ABU2SFU8</accession>
<evidence type="ECO:0000256" key="1">
    <source>
        <dbReference type="ARBA" id="ARBA00023002"/>
    </source>
</evidence>
<dbReference type="EMBL" id="JAVREV010000024">
    <property type="protein sequence ID" value="MDT0446960.1"/>
    <property type="molecule type" value="Genomic_DNA"/>
</dbReference>
<feature type="compositionally biased region" description="Pro residues" evidence="2">
    <location>
        <begin position="109"/>
        <end position="118"/>
    </location>
</feature>
<keyword evidence="4" id="KW-1185">Reference proteome</keyword>
<dbReference type="Gene3D" id="3.60.130.10">
    <property type="entry name" value="Clavaminate synthase-like"/>
    <property type="match status" value="1"/>
</dbReference>
<reference evidence="4" key="1">
    <citation type="submission" date="2023-07" db="EMBL/GenBank/DDBJ databases">
        <title>30 novel species of actinomycetes from the DSMZ collection.</title>
        <authorList>
            <person name="Nouioui I."/>
        </authorList>
    </citation>
    <scope>NUCLEOTIDE SEQUENCE [LARGE SCALE GENOMIC DNA]</scope>
    <source>
        <strain evidence="4">DSM 41886</strain>
    </source>
</reference>
<name>A0ABU2SFU8_9ACTN</name>
<proteinExistence type="predicted"/>
<evidence type="ECO:0000256" key="2">
    <source>
        <dbReference type="SAM" id="MobiDB-lite"/>
    </source>
</evidence>